<comment type="caution">
    <text evidence="9">The sequence shown here is derived from an EMBL/GenBank/DDBJ whole genome shotgun (WGS) entry which is preliminary data.</text>
</comment>
<evidence type="ECO:0000256" key="5">
    <source>
        <dbReference type="ARBA" id="ARBA00022676"/>
    </source>
</evidence>
<dbReference type="InterPro" id="IPR050120">
    <property type="entry name" value="Adenine_PRTase"/>
</dbReference>
<evidence type="ECO:0000256" key="2">
    <source>
        <dbReference type="ARBA" id="ARBA00008391"/>
    </source>
</evidence>
<name>A0ABU7RPA2_9ACTN</name>
<protein>
    <submittedName>
        <fullName evidence="9">Phosphoribosyltransferase</fullName>
    </submittedName>
</protein>
<dbReference type="GO" id="GO:0016757">
    <property type="term" value="F:glycosyltransferase activity"/>
    <property type="evidence" value="ECO:0007669"/>
    <property type="project" value="UniProtKB-KW"/>
</dbReference>
<keyword evidence="7" id="KW-0660">Purine salvage</keyword>
<evidence type="ECO:0000256" key="8">
    <source>
        <dbReference type="ARBA" id="ARBA00025704"/>
    </source>
</evidence>
<evidence type="ECO:0000256" key="6">
    <source>
        <dbReference type="ARBA" id="ARBA00022679"/>
    </source>
</evidence>
<comment type="subunit">
    <text evidence="3">Homodimer.</text>
</comment>
<evidence type="ECO:0000256" key="3">
    <source>
        <dbReference type="ARBA" id="ARBA00011738"/>
    </source>
</evidence>
<organism evidence="9 10">
    <name type="scientific">Plantactinospora sonchi</name>
    <dbReference type="NCBI Taxonomy" id="1544735"/>
    <lineage>
        <taxon>Bacteria</taxon>
        <taxon>Bacillati</taxon>
        <taxon>Actinomycetota</taxon>
        <taxon>Actinomycetes</taxon>
        <taxon>Micromonosporales</taxon>
        <taxon>Micromonosporaceae</taxon>
        <taxon>Plantactinospora</taxon>
    </lineage>
</organism>
<dbReference type="PANTHER" id="PTHR11776:SF7">
    <property type="entry name" value="PHOSPHORIBOSYLTRANSFERASE DOMAIN-CONTAINING PROTEIN"/>
    <property type="match status" value="1"/>
</dbReference>
<dbReference type="SUPFAM" id="SSF53271">
    <property type="entry name" value="PRTase-like"/>
    <property type="match status" value="1"/>
</dbReference>
<dbReference type="RefSeq" id="WP_331213456.1">
    <property type="nucleotide sequence ID" value="NZ_JAZGQK010000006.1"/>
</dbReference>
<keyword evidence="6" id="KW-0808">Transferase</keyword>
<dbReference type="InterPro" id="IPR000836">
    <property type="entry name" value="PRTase_dom"/>
</dbReference>
<evidence type="ECO:0000313" key="10">
    <source>
        <dbReference type="Proteomes" id="UP001332243"/>
    </source>
</evidence>
<dbReference type="Proteomes" id="UP001332243">
    <property type="component" value="Unassembled WGS sequence"/>
</dbReference>
<keyword evidence="5 9" id="KW-0328">Glycosyltransferase</keyword>
<keyword evidence="10" id="KW-1185">Reference proteome</keyword>
<dbReference type="InterPro" id="IPR029057">
    <property type="entry name" value="PRTase-like"/>
</dbReference>
<dbReference type="Gene3D" id="3.40.50.2020">
    <property type="match status" value="1"/>
</dbReference>
<comment type="subcellular location">
    <subcellularLocation>
        <location evidence="1">Cytoplasm</location>
    </subcellularLocation>
</comment>
<comment type="pathway">
    <text evidence="8">Purine metabolism.</text>
</comment>
<evidence type="ECO:0000256" key="7">
    <source>
        <dbReference type="ARBA" id="ARBA00022726"/>
    </source>
</evidence>
<evidence type="ECO:0000256" key="1">
    <source>
        <dbReference type="ARBA" id="ARBA00004496"/>
    </source>
</evidence>
<dbReference type="PANTHER" id="PTHR11776">
    <property type="entry name" value="ADENINE PHOSPHORIBOSYLTRANSFERASE"/>
    <property type="match status" value="1"/>
</dbReference>
<reference evidence="9 10" key="1">
    <citation type="submission" date="2024-01" db="EMBL/GenBank/DDBJ databases">
        <title>Genome insights into Plantactinospora sonchi sp. nov.</title>
        <authorList>
            <person name="Wang L."/>
        </authorList>
    </citation>
    <scope>NUCLEOTIDE SEQUENCE [LARGE SCALE GENOMIC DNA]</scope>
    <source>
        <strain evidence="9 10">NEAU-QY2</strain>
    </source>
</reference>
<dbReference type="CDD" id="cd06223">
    <property type="entry name" value="PRTases_typeI"/>
    <property type="match status" value="1"/>
</dbReference>
<dbReference type="EMBL" id="JAZGQK010000006">
    <property type="protein sequence ID" value="MEE6258338.1"/>
    <property type="molecule type" value="Genomic_DNA"/>
</dbReference>
<keyword evidence="4" id="KW-0963">Cytoplasm</keyword>
<gene>
    <name evidence="9" type="ORF">V1633_07500</name>
</gene>
<sequence length="186" mass="19634">MRAELTGRLIEAFRWTDPGPESTHLVSDTSGWWRDPTILGALGPALAEPFRAAQPTVVIAPEATGLLLGPLVAYALGTGFLPAYKNTGERQIAEATTWAWTGTDYRGRRLALGVRERHLGPADRALVVDDWVASGAQLRALHELVAARGATVVGTSAIIAECPPAVASELRLVSLLHAADLGGPAD</sequence>
<comment type="similarity">
    <text evidence="2">Belongs to the purine/pyrimidine phosphoribosyltransferase family.</text>
</comment>
<evidence type="ECO:0000256" key="4">
    <source>
        <dbReference type="ARBA" id="ARBA00022490"/>
    </source>
</evidence>
<evidence type="ECO:0000313" key="9">
    <source>
        <dbReference type="EMBL" id="MEE6258338.1"/>
    </source>
</evidence>
<accession>A0ABU7RPA2</accession>
<proteinExistence type="inferred from homology"/>